<protein>
    <submittedName>
        <fullName evidence="2">Uncharacterized protein</fullName>
    </submittedName>
</protein>
<accession>A0A1D1YA15</accession>
<evidence type="ECO:0000256" key="1">
    <source>
        <dbReference type="SAM" id="MobiDB-lite"/>
    </source>
</evidence>
<organism evidence="2">
    <name type="scientific">Anthurium amnicola</name>
    <dbReference type="NCBI Taxonomy" id="1678845"/>
    <lineage>
        <taxon>Eukaryota</taxon>
        <taxon>Viridiplantae</taxon>
        <taxon>Streptophyta</taxon>
        <taxon>Embryophyta</taxon>
        <taxon>Tracheophyta</taxon>
        <taxon>Spermatophyta</taxon>
        <taxon>Magnoliopsida</taxon>
        <taxon>Liliopsida</taxon>
        <taxon>Araceae</taxon>
        <taxon>Pothoideae</taxon>
        <taxon>Potheae</taxon>
        <taxon>Anthurium</taxon>
    </lineage>
</organism>
<feature type="non-terminal residue" evidence="2">
    <location>
        <position position="130"/>
    </location>
</feature>
<sequence length="130" mass="13816">VSTQVDLPQIRTRVEGSWLQAHLLRGGGLAAPRPPRHGRALPLQEPRHPLRPRPLLPPRGVPPAAGAAPHGHVAVGDRREEAVCSSPSSAHGDPSRLPIRGRRPPGGPAHGAPVGHGWCGWRNQRRGVEG</sequence>
<dbReference type="EMBL" id="GDJX01016454">
    <property type="protein sequence ID" value="JAT51482.1"/>
    <property type="molecule type" value="Transcribed_RNA"/>
</dbReference>
<feature type="compositionally biased region" description="Pro residues" evidence="1">
    <location>
        <begin position="52"/>
        <end position="61"/>
    </location>
</feature>
<reference evidence="2" key="1">
    <citation type="submission" date="2015-07" db="EMBL/GenBank/DDBJ databases">
        <title>Transcriptome Assembly of Anthurium amnicola.</title>
        <authorList>
            <person name="Suzuki J."/>
        </authorList>
    </citation>
    <scope>NUCLEOTIDE SEQUENCE</scope>
</reference>
<dbReference type="AlphaFoldDB" id="A0A1D1YA15"/>
<name>A0A1D1YA15_9ARAE</name>
<feature type="region of interest" description="Disordered" evidence="1">
    <location>
        <begin position="27"/>
        <end position="130"/>
    </location>
</feature>
<evidence type="ECO:0000313" key="2">
    <source>
        <dbReference type="EMBL" id="JAT51482.1"/>
    </source>
</evidence>
<gene>
    <name evidence="2" type="ORF">g.172281</name>
</gene>
<feature type="compositionally biased region" description="Low complexity" evidence="1">
    <location>
        <begin position="62"/>
        <end position="74"/>
    </location>
</feature>
<proteinExistence type="predicted"/>
<feature type="non-terminal residue" evidence="2">
    <location>
        <position position="1"/>
    </location>
</feature>